<comment type="caution">
    <text evidence="2">Lacks conserved residue(s) required for the propagation of feature annotation.</text>
</comment>
<evidence type="ECO:0000256" key="1">
    <source>
        <dbReference type="ARBA" id="ARBA00023157"/>
    </source>
</evidence>
<proteinExistence type="predicted"/>
<dbReference type="SUPFAM" id="SSF57424">
    <property type="entry name" value="LDL receptor-like module"/>
    <property type="match status" value="1"/>
</dbReference>
<dbReference type="CDD" id="cd00112">
    <property type="entry name" value="LDLa"/>
    <property type="match status" value="1"/>
</dbReference>
<keyword evidence="6" id="KW-1185">Reference proteome</keyword>
<dbReference type="InterPro" id="IPR002172">
    <property type="entry name" value="LDrepeatLR_classA_rpt"/>
</dbReference>
<dbReference type="CDD" id="cd00041">
    <property type="entry name" value="CUB"/>
    <property type="match status" value="1"/>
</dbReference>
<dbReference type="PROSITE" id="PS01180">
    <property type="entry name" value="CUB"/>
    <property type="match status" value="1"/>
</dbReference>
<dbReference type="InterPro" id="IPR035914">
    <property type="entry name" value="Sperma_CUB_dom_sf"/>
</dbReference>
<feature type="region of interest" description="Disordered" evidence="3">
    <location>
        <begin position="312"/>
        <end position="352"/>
    </location>
</feature>
<dbReference type="PANTHER" id="PTHR24652:SF69">
    <property type="entry name" value="CUB DOMAIN-CONTAINING PROTEIN"/>
    <property type="match status" value="1"/>
</dbReference>
<dbReference type="SUPFAM" id="SSF49854">
    <property type="entry name" value="Spermadhesin, CUB domain"/>
    <property type="match status" value="1"/>
</dbReference>
<name>A0ABM0GSS4_SACKO</name>
<dbReference type="PANTHER" id="PTHR24652">
    <property type="entry name" value="LOW-DENSITY LIPOPROTEIN RECEPTOR CLASS A DOMAIN-CONTAINING PROTEIN 2"/>
    <property type="match status" value="1"/>
</dbReference>
<evidence type="ECO:0000313" key="7">
    <source>
        <dbReference type="RefSeq" id="XP_002736567.1"/>
    </source>
</evidence>
<protein>
    <submittedName>
        <fullName evidence="7">Uncharacterized protein LOC100368187</fullName>
    </submittedName>
</protein>
<evidence type="ECO:0000256" key="2">
    <source>
        <dbReference type="PROSITE-ProRule" id="PRU00059"/>
    </source>
</evidence>
<keyword evidence="1" id="KW-1015">Disulfide bond</keyword>
<evidence type="ECO:0000259" key="5">
    <source>
        <dbReference type="PROSITE" id="PS01180"/>
    </source>
</evidence>
<dbReference type="GeneID" id="100368187"/>
<feature type="transmembrane region" description="Helical" evidence="4">
    <location>
        <begin position="223"/>
        <end position="245"/>
    </location>
</feature>
<organism evidence="6 7">
    <name type="scientific">Saccoglossus kowalevskii</name>
    <name type="common">Acorn worm</name>
    <dbReference type="NCBI Taxonomy" id="10224"/>
    <lineage>
        <taxon>Eukaryota</taxon>
        <taxon>Metazoa</taxon>
        <taxon>Hemichordata</taxon>
        <taxon>Enteropneusta</taxon>
        <taxon>Harrimaniidae</taxon>
        <taxon>Saccoglossus</taxon>
    </lineage>
</organism>
<dbReference type="Gene3D" id="2.60.120.290">
    <property type="entry name" value="Spermadhesin, CUB domain"/>
    <property type="match status" value="1"/>
</dbReference>
<dbReference type="Proteomes" id="UP000694865">
    <property type="component" value="Unplaced"/>
</dbReference>
<evidence type="ECO:0000256" key="4">
    <source>
        <dbReference type="SAM" id="Phobius"/>
    </source>
</evidence>
<feature type="domain" description="CUB" evidence="5">
    <location>
        <begin position="42"/>
        <end position="163"/>
    </location>
</feature>
<keyword evidence="4" id="KW-0812">Transmembrane</keyword>
<evidence type="ECO:0000256" key="3">
    <source>
        <dbReference type="SAM" id="MobiDB-lite"/>
    </source>
</evidence>
<reference evidence="7" key="1">
    <citation type="submission" date="2025-08" db="UniProtKB">
        <authorList>
            <consortium name="RefSeq"/>
        </authorList>
    </citation>
    <scope>IDENTIFICATION</scope>
    <source>
        <tissue evidence="7">Testes</tissue>
    </source>
</reference>
<sequence length="370" mass="41204">MAPFLKGKIVRESLVILLMLSVCVVVKSYTTVIMTNDLNSQCGEAISDVSSGVIKSYREPNYATNWHCDVTIAVQTDQVVLLRFETFNAYSKYDDCRDNNLKVYDGSNVYSQLLTPNSGLCTGVYSTSSDVPKYILSTGSSITLYLIRENTLHTEFNIIVSAVMKIEGSFCFNCWDNSSCLDPEVKCDSIRNCADGSDESTELEGGCFDGNKIAADVTNPRPFIAAALVVIVIALIIIIIAVFVCRCRRQQNHHPSARKRATDNASSKECSAHQEYPPKQAVHSVNYQLAQPSYQPCQDRYSSRFDSYDEDQPYYYNDSYPPHQDRYPSPPPKYPPQGGDPSPPPVYAPSQGVAYYPQKDHVLLVGSIRV</sequence>
<dbReference type="InterPro" id="IPR036055">
    <property type="entry name" value="LDL_receptor-like_sf"/>
</dbReference>
<dbReference type="SMART" id="SM00042">
    <property type="entry name" value="CUB"/>
    <property type="match status" value="1"/>
</dbReference>
<keyword evidence="4" id="KW-1133">Transmembrane helix</keyword>
<dbReference type="Pfam" id="PF00431">
    <property type="entry name" value="CUB"/>
    <property type="match status" value="1"/>
</dbReference>
<dbReference type="InterPro" id="IPR000859">
    <property type="entry name" value="CUB_dom"/>
</dbReference>
<keyword evidence="4" id="KW-0472">Membrane</keyword>
<dbReference type="InterPro" id="IPR042333">
    <property type="entry name" value="LRAD2/Mig-13-like"/>
</dbReference>
<gene>
    <name evidence="7" type="primary">LOC100368187</name>
</gene>
<dbReference type="RefSeq" id="XP_002736567.1">
    <property type="nucleotide sequence ID" value="XM_002736521.2"/>
</dbReference>
<accession>A0ABM0GSS4</accession>
<evidence type="ECO:0000313" key="6">
    <source>
        <dbReference type="Proteomes" id="UP000694865"/>
    </source>
</evidence>